<name>A0ABM2A6M2_AEDAL</name>
<dbReference type="Proteomes" id="UP000069940">
    <property type="component" value="Unassembled WGS sequence"/>
</dbReference>
<reference evidence="2" key="1">
    <citation type="journal article" date="2015" name="Proc. Natl. Acad. Sci. U.S.A.">
        <title>Genome sequence of the Asian Tiger mosquito, Aedes albopictus, reveals insights into its biology, genetics, and evolution.</title>
        <authorList>
            <person name="Chen X.G."/>
            <person name="Jiang X."/>
            <person name="Gu J."/>
            <person name="Xu M."/>
            <person name="Wu Y."/>
            <person name="Deng Y."/>
            <person name="Zhang C."/>
            <person name="Bonizzoni M."/>
            <person name="Dermauw W."/>
            <person name="Vontas J."/>
            <person name="Armbruster P."/>
            <person name="Huang X."/>
            <person name="Yang Y."/>
            <person name="Zhang H."/>
            <person name="He W."/>
            <person name="Peng H."/>
            <person name="Liu Y."/>
            <person name="Wu K."/>
            <person name="Chen J."/>
            <person name="Lirakis M."/>
            <person name="Topalis P."/>
            <person name="Van Leeuwen T."/>
            <person name="Hall A.B."/>
            <person name="Jiang X."/>
            <person name="Thorpe C."/>
            <person name="Mueller R.L."/>
            <person name="Sun C."/>
            <person name="Waterhouse R.M."/>
            <person name="Yan G."/>
            <person name="Tu Z.J."/>
            <person name="Fang X."/>
            <person name="James A.A."/>
        </authorList>
    </citation>
    <scope>NUCLEOTIDE SEQUENCE [LARGE SCALE GENOMIC DNA]</scope>
    <source>
        <strain evidence="2">Foshan</strain>
    </source>
</reference>
<dbReference type="GeneID" id="109402726"/>
<evidence type="ECO:0000313" key="1">
    <source>
        <dbReference type="EnsemblMetazoa" id="AALFPA23_024973.P37218"/>
    </source>
</evidence>
<sequence length="105" mass="11776">MFYSLGFLREKTEYKMKILVCLFALLVAVLARPQNLPFYQEGLQIGSRIQFLAPHDTVLDYGVVPLVNVLEDIPYTENVDLTRFLTGLDAPVASNLQRSVGEALS</sequence>
<proteinExistence type="predicted"/>
<dbReference type="EnsemblMetazoa" id="AALFPA23_024973.R37218">
    <property type="protein sequence ID" value="AALFPA23_024973.P37218"/>
    <property type="gene ID" value="AALFPA23_024973"/>
</dbReference>
<reference evidence="1" key="2">
    <citation type="submission" date="2025-05" db="UniProtKB">
        <authorList>
            <consortium name="EnsemblMetazoa"/>
        </authorList>
    </citation>
    <scope>IDENTIFICATION</scope>
    <source>
        <strain evidence="1">Foshan</strain>
    </source>
</reference>
<evidence type="ECO:0008006" key="3">
    <source>
        <dbReference type="Google" id="ProtNLM"/>
    </source>
</evidence>
<organism evidence="1 2">
    <name type="scientific">Aedes albopictus</name>
    <name type="common">Asian tiger mosquito</name>
    <name type="synonym">Stegomyia albopicta</name>
    <dbReference type="NCBI Taxonomy" id="7160"/>
    <lineage>
        <taxon>Eukaryota</taxon>
        <taxon>Metazoa</taxon>
        <taxon>Ecdysozoa</taxon>
        <taxon>Arthropoda</taxon>
        <taxon>Hexapoda</taxon>
        <taxon>Insecta</taxon>
        <taxon>Pterygota</taxon>
        <taxon>Neoptera</taxon>
        <taxon>Endopterygota</taxon>
        <taxon>Diptera</taxon>
        <taxon>Nematocera</taxon>
        <taxon>Culicoidea</taxon>
        <taxon>Culicidae</taxon>
        <taxon>Culicinae</taxon>
        <taxon>Aedini</taxon>
        <taxon>Aedes</taxon>
        <taxon>Stegomyia</taxon>
    </lineage>
</organism>
<protein>
    <recommendedName>
        <fullName evidence="3">Secreted protein</fullName>
    </recommendedName>
</protein>
<evidence type="ECO:0000313" key="2">
    <source>
        <dbReference type="Proteomes" id="UP000069940"/>
    </source>
</evidence>
<keyword evidence="2" id="KW-1185">Reference proteome</keyword>
<dbReference type="RefSeq" id="XP_019530976.1">
    <property type="nucleotide sequence ID" value="XM_019675431.3"/>
</dbReference>
<accession>A0ABM2A6M2</accession>